<evidence type="ECO:0000256" key="14">
    <source>
        <dbReference type="SAM" id="MobiDB-lite"/>
    </source>
</evidence>
<keyword evidence="10 13" id="KW-0175">Coiled coil</keyword>
<evidence type="ECO:0000256" key="2">
    <source>
        <dbReference type="ARBA" id="ARBA00004245"/>
    </source>
</evidence>
<dbReference type="InterPro" id="IPR009768">
    <property type="entry name" value="MAP70"/>
</dbReference>
<keyword evidence="7" id="KW-0808">Transferase</keyword>
<dbReference type="GO" id="GO:0004124">
    <property type="term" value="F:cysteine synthase activity"/>
    <property type="evidence" value="ECO:0007669"/>
    <property type="project" value="UniProtKB-EC"/>
</dbReference>
<dbReference type="GO" id="GO:0008017">
    <property type="term" value="F:microtubule binding"/>
    <property type="evidence" value="ECO:0007669"/>
    <property type="project" value="InterPro"/>
</dbReference>
<evidence type="ECO:0000256" key="11">
    <source>
        <dbReference type="ARBA" id="ARBA00023212"/>
    </source>
</evidence>
<dbReference type="Gene3D" id="3.40.50.1100">
    <property type="match status" value="2"/>
</dbReference>
<sequence length="900" mass="100850">MVGFDEFGENKVYFSPPDPVALELNRLQDQLKEKERELGAANSEIKALKATEILKDKAMLELSDQVKKLDERIRGTEKLLEDKNLEVKKLNSEKKEALSAQFAVEAALRRVHTAQKDEDFVFIEDIIAPLESEIKMYKKEEENRILERTNRQKVVEIERLTDTILELDESILASGAAANAVRDYQRRIFELSEEKKTLGRELARVKVSANRVATVVANEWKEENDKVMPVKQWLEERRFMQGEMQRIRDKLALAERTAKAEAELKERLRLRLKTLEEGLKHGLSFSISSNATPIFSQVGKSENASGAFPRNPSLKKRSNSQPRASCTTNVPSCTTNRTSASNINLTGSLKRVDSLKKTFVTENKPTSDNDGQDLVSGYLYDRLQREIINIRKLLGEKDEMLNAKDDEIEVLLRKVDAVTKIMESESRKMRREAASKEKDVVSTKLEENKQKSRNTDTSKRYEQRDSYVFTQTKTTETTTMELPRRAAVVAALSALILSSCYCYYQYRSENLPWKKKKKTQRPKKGLLECIGDTPLIRIDSLSNATGCEILAKAEFLNPGGSVKDRVARKIIEEALDSGDLVRGGIVIEGSAGSTAISLATVAPAYGCKCHVVIPDDVAIEKSQILEALGATVERVRPVSITHRDHFVNVARRRALEATKIASEQRETHKSEADVHENGHTFQKVDHQVFTTDCKGGFFADQFENLANFRAHYEWTGPEIWEQTGGYLHAFVAAAGTGGTLAGVSRFLQEKNPNVKCFLIDPPGSGLFNKVTRGVMYTKEEAEGRRLKNPFDTITEGIGINRLTKNFMMAKLDGAYRGTDLEAVEMSRFLLRNDGLFVGSSSAMNCVGAVRVAQTLGPGHTIVTILCDSGMRHLSKFYNSQYLVDLGLTPSAKALEFLVPA</sequence>
<dbReference type="Pfam" id="PF07058">
    <property type="entry name" value="MAP70"/>
    <property type="match status" value="1"/>
</dbReference>
<dbReference type="GO" id="GO:0005874">
    <property type="term" value="C:microtubule"/>
    <property type="evidence" value="ECO:0007669"/>
    <property type="project" value="UniProtKB-KW"/>
</dbReference>
<evidence type="ECO:0000256" key="1">
    <source>
        <dbReference type="ARBA" id="ARBA00001933"/>
    </source>
</evidence>
<evidence type="ECO:0000256" key="5">
    <source>
        <dbReference type="ARBA" id="ARBA00012681"/>
    </source>
</evidence>
<dbReference type="FunFam" id="3.40.50.1100:FF:000061">
    <property type="entry name" value="Cysteine synthase"/>
    <property type="match status" value="1"/>
</dbReference>
<evidence type="ECO:0000256" key="7">
    <source>
        <dbReference type="ARBA" id="ARBA00022679"/>
    </source>
</evidence>
<dbReference type="InterPro" id="IPR036052">
    <property type="entry name" value="TrpB-like_PALP_sf"/>
</dbReference>
<keyword evidence="6" id="KW-0963">Cytoplasm</keyword>
<comment type="catalytic activity">
    <reaction evidence="12">
        <text>O-acetyl-L-serine + hydrogen sulfide = L-cysteine + acetate</text>
        <dbReference type="Rhea" id="RHEA:14829"/>
        <dbReference type="ChEBI" id="CHEBI:29919"/>
        <dbReference type="ChEBI" id="CHEBI:30089"/>
        <dbReference type="ChEBI" id="CHEBI:35235"/>
        <dbReference type="ChEBI" id="CHEBI:58340"/>
        <dbReference type="EC" id="2.5.1.47"/>
    </reaction>
</comment>
<dbReference type="InterPro" id="IPR001216">
    <property type="entry name" value="P-phosphate_BS"/>
</dbReference>
<feature type="coiled-coil region" evidence="13">
    <location>
        <begin position="230"/>
        <end position="257"/>
    </location>
</feature>
<evidence type="ECO:0000259" key="15">
    <source>
        <dbReference type="Pfam" id="PF00291"/>
    </source>
</evidence>
<evidence type="ECO:0000256" key="12">
    <source>
        <dbReference type="ARBA" id="ARBA00047931"/>
    </source>
</evidence>
<comment type="subcellular location">
    <subcellularLocation>
        <location evidence="2">Cytoplasm</location>
        <location evidence="2">Cytoskeleton</location>
    </subcellularLocation>
</comment>
<dbReference type="GO" id="GO:0007010">
    <property type="term" value="P:cytoskeleton organization"/>
    <property type="evidence" value="ECO:0007669"/>
    <property type="project" value="InterPro"/>
</dbReference>
<evidence type="ECO:0000256" key="6">
    <source>
        <dbReference type="ARBA" id="ARBA00022490"/>
    </source>
</evidence>
<evidence type="ECO:0000256" key="9">
    <source>
        <dbReference type="ARBA" id="ARBA00022898"/>
    </source>
</evidence>
<name>A0AAV9DCD2_ACOCL</name>
<keyword evidence="17" id="KW-1185">Reference proteome</keyword>
<evidence type="ECO:0000256" key="13">
    <source>
        <dbReference type="SAM" id="Coils"/>
    </source>
</evidence>
<feature type="compositionally biased region" description="Polar residues" evidence="14">
    <location>
        <begin position="319"/>
        <end position="340"/>
    </location>
</feature>
<comment type="similarity">
    <text evidence="4">Belongs to the MAP70 family.</text>
</comment>
<evidence type="ECO:0000256" key="3">
    <source>
        <dbReference type="ARBA" id="ARBA00007103"/>
    </source>
</evidence>
<evidence type="ECO:0000256" key="8">
    <source>
        <dbReference type="ARBA" id="ARBA00022701"/>
    </source>
</evidence>
<dbReference type="EMBL" id="JAUJYO010000015">
    <property type="protein sequence ID" value="KAK1297683.1"/>
    <property type="molecule type" value="Genomic_DNA"/>
</dbReference>
<dbReference type="GO" id="GO:0006535">
    <property type="term" value="P:cysteine biosynthetic process from serine"/>
    <property type="evidence" value="ECO:0007669"/>
    <property type="project" value="InterPro"/>
</dbReference>
<dbReference type="PROSITE" id="PS00901">
    <property type="entry name" value="CYS_SYNTHASE"/>
    <property type="match status" value="1"/>
</dbReference>
<dbReference type="InterPro" id="IPR001926">
    <property type="entry name" value="TrpB-like_PALP"/>
</dbReference>
<comment type="similarity">
    <text evidence="3">Belongs to the cysteine synthase/cystathionine beta-synthase family.</text>
</comment>
<dbReference type="Pfam" id="PF00291">
    <property type="entry name" value="PALP"/>
    <property type="match status" value="1"/>
</dbReference>
<evidence type="ECO:0000256" key="4">
    <source>
        <dbReference type="ARBA" id="ARBA00008825"/>
    </source>
</evidence>
<evidence type="ECO:0000256" key="10">
    <source>
        <dbReference type="ARBA" id="ARBA00023054"/>
    </source>
</evidence>
<proteinExistence type="inferred from homology"/>
<reference evidence="16" key="2">
    <citation type="submission" date="2023-06" db="EMBL/GenBank/DDBJ databases">
        <authorList>
            <person name="Ma L."/>
            <person name="Liu K.-W."/>
            <person name="Li Z."/>
            <person name="Hsiao Y.-Y."/>
            <person name="Qi Y."/>
            <person name="Fu T."/>
            <person name="Tang G."/>
            <person name="Zhang D."/>
            <person name="Sun W.-H."/>
            <person name="Liu D.-K."/>
            <person name="Li Y."/>
            <person name="Chen G.-Z."/>
            <person name="Liu X.-D."/>
            <person name="Liao X.-Y."/>
            <person name="Jiang Y.-T."/>
            <person name="Yu X."/>
            <person name="Hao Y."/>
            <person name="Huang J."/>
            <person name="Zhao X.-W."/>
            <person name="Ke S."/>
            <person name="Chen Y.-Y."/>
            <person name="Wu W.-L."/>
            <person name="Hsu J.-L."/>
            <person name="Lin Y.-F."/>
            <person name="Huang M.-D."/>
            <person name="Li C.-Y."/>
            <person name="Huang L."/>
            <person name="Wang Z.-W."/>
            <person name="Zhao X."/>
            <person name="Zhong W.-Y."/>
            <person name="Peng D.-H."/>
            <person name="Ahmad S."/>
            <person name="Lan S."/>
            <person name="Zhang J.-S."/>
            <person name="Tsai W.-C."/>
            <person name="Van De Peer Y."/>
            <person name="Liu Z.-J."/>
        </authorList>
    </citation>
    <scope>NUCLEOTIDE SEQUENCE</scope>
    <source>
        <strain evidence="16">CP</strain>
        <tissue evidence="16">Leaves</tissue>
    </source>
</reference>
<dbReference type="CDD" id="cd01561">
    <property type="entry name" value="CBS_like"/>
    <property type="match status" value="1"/>
</dbReference>
<keyword evidence="9" id="KW-0663">Pyridoxal phosphate</keyword>
<evidence type="ECO:0000313" key="16">
    <source>
        <dbReference type="EMBL" id="KAK1297683.1"/>
    </source>
</evidence>
<feature type="region of interest" description="Disordered" evidence="14">
    <location>
        <begin position="424"/>
        <end position="461"/>
    </location>
</feature>
<keyword evidence="8" id="KW-0493">Microtubule</keyword>
<dbReference type="FunFam" id="3.40.50.1100:FF:000049">
    <property type="entry name" value="Cysteine synthase, putative"/>
    <property type="match status" value="1"/>
</dbReference>
<organism evidence="16 17">
    <name type="scientific">Acorus calamus</name>
    <name type="common">Sweet flag</name>
    <dbReference type="NCBI Taxonomy" id="4465"/>
    <lineage>
        <taxon>Eukaryota</taxon>
        <taxon>Viridiplantae</taxon>
        <taxon>Streptophyta</taxon>
        <taxon>Embryophyta</taxon>
        <taxon>Tracheophyta</taxon>
        <taxon>Spermatophyta</taxon>
        <taxon>Magnoliopsida</taxon>
        <taxon>Liliopsida</taxon>
        <taxon>Acoraceae</taxon>
        <taxon>Acorus</taxon>
    </lineage>
</organism>
<feature type="coiled-coil region" evidence="13">
    <location>
        <begin position="24"/>
        <end position="100"/>
    </location>
</feature>
<dbReference type="Proteomes" id="UP001180020">
    <property type="component" value="Unassembled WGS sequence"/>
</dbReference>
<dbReference type="EC" id="2.5.1.47" evidence="5"/>
<dbReference type="PANTHER" id="PTHR31246">
    <property type="entry name" value="MICROTUBULE-ASSOCIATED PROTEIN 70-2"/>
    <property type="match status" value="1"/>
</dbReference>
<comment type="cofactor">
    <cofactor evidence="1">
        <name>pyridoxal 5'-phosphate</name>
        <dbReference type="ChEBI" id="CHEBI:597326"/>
    </cofactor>
</comment>
<accession>A0AAV9DCD2</accession>
<keyword evidence="11" id="KW-0206">Cytoskeleton</keyword>
<feature type="region of interest" description="Disordered" evidence="14">
    <location>
        <begin position="301"/>
        <end position="340"/>
    </location>
</feature>
<dbReference type="AlphaFoldDB" id="A0AAV9DCD2"/>
<evidence type="ECO:0000313" key="17">
    <source>
        <dbReference type="Proteomes" id="UP001180020"/>
    </source>
</evidence>
<comment type="caution">
    <text evidence="16">The sequence shown here is derived from an EMBL/GenBank/DDBJ whole genome shotgun (WGS) entry which is preliminary data.</text>
</comment>
<reference evidence="16" key="1">
    <citation type="journal article" date="2023" name="Nat. Commun.">
        <title>Diploid and tetraploid genomes of Acorus and the evolution of monocots.</title>
        <authorList>
            <person name="Ma L."/>
            <person name="Liu K.W."/>
            <person name="Li Z."/>
            <person name="Hsiao Y.Y."/>
            <person name="Qi Y."/>
            <person name="Fu T."/>
            <person name="Tang G.D."/>
            <person name="Zhang D."/>
            <person name="Sun W.H."/>
            <person name="Liu D.K."/>
            <person name="Li Y."/>
            <person name="Chen G.Z."/>
            <person name="Liu X.D."/>
            <person name="Liao X.Y."/>
            <person name="Jiang Y.T."/>
            <person name="Yu X."/>
            <person name="Hao Y."/>
            <person name="Huang J."/>
            <person name="Zhao X.W."/>
            <person name="Ke S."/>
            <person name="Chen Y.Y."/>
            <person name="Wu W.L."/>
            <person name="Hsu J.L."/>
            <person name="Lin Y.F."/>
            <person name="Huang M.D."/>
            <person name="Li C.Y."/>
            <person name="Huang L."/>
            <person name="Wang Z.W."/>
            <person name="Zhao X."/>
            <person name="Zhong W.Y."/>
            <person name="Peng D.H."/>
            <person name="Ahmad S."/>
            <person name="Lan S."/>
            <person name="Zhang J.S."/>
            <person name="Tsai W.C."/>
            <person name="Van de Peer Y."/>
            <person name="Liu Z.J."/>
        </authorList>
    </citation>
    <scope>NUCLEOTIDE SEQUENCE</scope>
    <source>
        <strain evidence="16">CP</strain>
    </source>
</reference>
<dbReference type="SUPFAM" id="SSF53686">
    <property type="entry name" value="Tryptophan synthase beta subunit-like PLP-dependent enzymes"/>
    <property type="match status" value="1"/>
</dbReference>
<protein>
    <recommendedName>
        <fullName evidence="5">cysteine synthase</fullName>
        <ecNumber evidence="5">2.5.1.47</ecNumber>
    </recommendedName>
</protein>
<feature type="domain" description="Tryptophan synthase beta chain-like PALP" evidence="15">
    <location>
        <begin position="528"/>
        <end position="867"/>
    </location>
</feature>
<gene>
    <name evidence="16" type="primary">MAP70.5</name>
    <name evidence="16" type="ORF">QJS10_CPB15g01645</name>
</gene>
<dbReference type="PANTHER" id="PTHR31246:SF5">
    <property type="entry name" value="MICROTUBULE-ASSOCIATED PROTEIN 70-5"/>
    <property type="match status" value="1"/>
</dbReference>